<name>A0A409YXP7_9AGAR</name>
<feature type="region of interest" description="Disordered" evidence="1">
    <location>
        <begin position="129"/>
        <end position="219"/>
    </location>
</feature>
<dbReference type="EMBL" id="NHTK01000341">
    <property type="protein sequence ID" value="PPR07771.1"/>
    <property type="molecule type" value="Genomic_DNA"/>
</dbReference>
<evidence type="ECO:0000313" key="3">
    <source>
        <dbReference type="Proteomes" id="UP000284842"/>
    </source>
</evidence>
<evidence type="ECO:0000313" key="2">
    <source>
        <dbReference type="EMBL" id="PPR07771.1"/>
    </source>
</evidence>
<dbReference type="InParanoid" id="A0A409YXP7"/>
<keyword evidence="3" id="KW-1185">Reference proteome</keyword>
<protein>
    <submittedName>
        <fullName evidence="2">Uncharacterized protein</fullName>
    </submittedName>
</protein>
<organism evidence="2 3">
    <name type="scientific">Panaeolus cyanescens</name>
    <dbReference type="NCBI Taxonomy" id="181874"/>
    <lineage>
        <taxon>Eukaryota</taxon>
        <taxon>Fungi</taxon>
        <taxon>Dikarya</taxon>
        <taxon>Basidiomycota</taxon>
        <taxon>Agaricomycotina</taxon>
        <taxon>Agaricomycetes</taxon>
        <taxon>Agaricomycetidae</taxon>
        <taxon>Agaricales</taxon>
        <taxon>Agaricineae</taxon>
        <taxon>Galeropsidaceae</taxon>
        <taxon>Panaeolus</taxon>
    </lineage>
</organism>
<evidence type="ECO:0000256" key="1">
    <source>
        <dbReference type="SAM" id="MobiDB-lite"/>
    </source>
</evidence>
<dbReference type="OrthoDB" id="2858950at2759"/>
<reference evidence="2 3" key="1">
    <citation type="journal article" date="2018" name="Evol. Lett.">
        <title>Horizontal gene cluster transfer increased hallucinogenic mushroom diversity.</title>
        <authorList>
            <person name="Reynolds H.T."/>
            <person name="Vijayakumar V."/>
            <person name="Gluck-Thaler E."/>
            <person name="Korotkin H.B."/>
            <person name="Matheny P.B."/>
            <person name="Slot J.C."/>
        </authorList>
    </citation>
    <scope>NUCLEOTIDE SEQUENCE [LARGE SCALE GENOMIC DNA]</scope>
    <source>
        <strain evidence="2 3">2629</strain>
    </source>
</reference>
<dbReference type="Proteomes" id="UP000284842">
    <property type="component" value="Unassembled WGS sequence"/>
</dbReference>
<feature type="compositionally biased region" description="Polar residues" evidence="1">
    <location>
        <begin position="175"/>
        <end position="195"/>
    </location>
</feature>
<proteinExistence type="predicted"/>
<gene>
    <name evidence="2" type="ORF">CVT24_003721</name>
</gene>
<comment type="caution">
    <text evidence="2">The sequence shown here is derived from an EMBL/GenBank/DDBJ whole genome shotgun (WGS) entry which is preliminary data.</text>
</comment>
<dbReference type="AlphaFoldDB" id="A0A409YXP7"/>
<feature type="region of interest" description="Disordered" evidence="1">
    <location>
        <begin position="37"/>
        <end position="61"/>
    </location>
</feature>
<accession>A0A409YXP7</accession>
<sequence length="219" mass="24593">MAWKLYSANRIAADGTRTRKGRKLRQVKKNGYYRLSLPHPMDDEHSIEESSPPYLEKNKYGNDHERLGMSLVPTRQHQSNDGVHGWLTSVPSTSPRITEFAVPTDPYHIVSTLEDSLIAKDENFKHTAMPEPVLHDKKSEKPSALGFSPERDFSAPQVIPFQTYPTTHPGHASPDISSNSPTVRSPFTNEHTVQNHAAYASFEATPPPVYNPNPRLDTL</sequence>